<evidence type="ECO:0000256" key="6">
    <source>
        <dbReference type="ARBA" id="ARBA00022840"/>
    </source>
</evidence>
<dbReference type="SUPFAM" id="SSF52540">
    <property type="entry name" value="P-loop containing nucleoside triphosphate hydrolases"/>
    <property type="match status" value="1"/>
</dbReference>
<dbReference type="InterPro" id="IPR000559">
    <property type="entry name" value="Formate_THF_ligase"/>
</dbReference>
<name>A0A0B8QGS8_9VIBR</name>
<dbReference type="AlphaFoldDB" id="A0A0B8QGS8"/>
<reference evidence="7 8" key="2">
    <citation type="submission" date="2015-01" db="EMBL/GenBank/DDBJ databases">
        <authorList>
            <consortium name="NBRP consortium"/>
            <person name="Sawabe T."/>
            <person name="Meirelles P."/>
            <person name="Feng G."/>
            <person name="Sayaka M."/>
            <person name="Hattori M."/>
            <person name="Ohkuma M."/>
        </authorList>
    </citation>
    <scope>NUCLEOTIDE SEQUENCE [LARGE SCALE GENOMIC DNA]</scope>
    <source>
        <strain evidence="8">JCM 19241</strain>
    </source>
</reference>
<dbReference type="Gene3D" id="3.10.410.10">
    <property type="entry name" value="Formyltetrahydrofolate synthetase, domain 3"/>
    <property type="match status" value="1"/>
</dbReference>
<dbReference type="Gene3D" id="3.40.50.300">
    <property type="entry name" value="P-loop containing nucleotide triphosphate hydrolases"/>
    <property type="match status" value="1"/>
</dbReference>
<dbReference type="STRING" id="1481914.JCM19241_585"/>
<dbReference type="UniPathway" id="UPA00193"/>
<evidence type="ECO:0000313" key="7">
    <source>
        <dbReference type="EMBL" id="GAM76287.1"/>
    </source>
</evidence>
<sequence length="335" mass="35400">MAILALAKDLQDLRARIGKVVVAYDLDGNPVTAEDLQVAGAMTVSMREAIEPTMMQTLEGVPTLIHAGPFANIAHGNSSIIADDIATKLSDFTVTEGGFGSDMGFEKACNIKAQASGKAPDCAVVVATLRGLKANSGLYNIKPGQPIPDALFEADSDALEAGFANLKWHLENVAKYGVPAVVAINRFPQDSEQELNQLKAMVEALPMNVEVAICEAFAKGGEGAAELATKVVEQTQKPSTFMPLYTLDQTLEEKIMAITEVGYGAASVTLSDKAKVQLEKFQKLGFGNLAVCMAKTPMSISTDGNVKGAPTQFDVLSVSSNYVPVPALSMRCVAL</sequence>
<keyword evidence="5" id="KW-0547">Nucleotide-binding</keyword>
<dbReference type="GO" id="GO:0004329">
    <property type="term" value="F:formate-tetrahydrofolate ligase activity"/>
    <property type="evidence" value="ECO:0007669"/>
    <property type="project" value="UniProtKB-EC"/>
</dbReference>
<dbReference type="GO" id="GO:0035999">
    <property type="term" value="P:tetrahydrofolate interconversion"/>
    <property type="evidence" value="ECO:0007669"/>
    <property type="project" value="UniProtKB-UniPathway"/>
</dbReference>
<dbReference type="Pfam" id="PF01268">
    <property type="entry name" value="FTHFS"/>
    <property type="match status" value="1"/>
</dbReference>
<comment type="caution">
    <text evidence="7">The sequence shown here is derived from an EMBL/GenBank/DDBJ whole genome shotgun (WGS) entry which is preliminary data.</text>
</comment>
<dbReference type="InterPro" id="IPR020628">
    <property type="entry name" value="Formate_THF_ligase_CS"/>
</dbReference>
<evidence type="ECO:0000313" key="8">
    <source>
        <dbReference type="Proteomes" id="UP000031666"/>
    </source>
</evidence>
<keyword evidence="4 7" id="KW-0436">Ligase</keyword>
<gene>
    <name evidence="7" type="ORF">JCM19241_585</name>
</gene>
<dbReference type="Proteomes" id="UP000031666">
    <property type="component" value="Unassembled WGS sequence"/>
</dbReference>
<reference evidence="7 8" key="1">
    <citation type="submission" date="2015-01" db="EMBL/GenBank/DDBJ databases">
        <title>Vibrio sp. C94 JCM 19241 whole genome shotgun sequence.</title>
        <authorList>
            <person name="Sawabe T."/>
            <person name="Meirelles P."/>
            <person name="Feng G."/>
            <person name="Sayaka M."/>
            <person name="Hattori M."/>
            <person name="Ohkuma M."/>
        </authorList>
    </citation>
    <scope>NUCLEOTIDE SEQUENCE [LARGE SCALE GENOMIC DNA]</scope>
    <source>
        <strain evidence="8">JCM 19241</strain>
    </source>
</reference>
<organism evidence="7 8">
    <name type="scientific">Vibrio ishigakensis</name>
    <dbReference type="NCBI Taxonomy" id="1481914"/>
    <lineage>
        <taxon>Bacteria</taxon>
        <taxon>Pseudomonadati</taxon>
        <taxon>Pseudomonadota</taxon>
        <taxon>Gammaproteobacteria</taxon>
        <taxon>Vibrionales</taxon>
        <taxon>Vibrionaceae</taxon>
        <taxon>Vibrio</taxon>
    </lineage>
</organism>
<keyword evidence="6" id="KW-0067">ATP-binding</keyword>
<comment type="pathway">
    <text evidence="1">One-carbon metabolism; tetrahydrofolate interconversion.</text>
</comment>
<evidence type="ECO:0000256" key="1">
    <source>
        <dbReference type="ARBA" id="ARBA00004777"/>
    </source>
</evidence>
<proteinExistence type="predicted"/>
<evidence type="ECO:0000256" key="2">
    <source>
        <dbReference type="ARBA" id="ARBA00012295"/>
    </source>
</evidence>
<protein>
    <recommendedName>
        <fullName evidence="2">formate--tetrahydrofolate ligase</fullName>
        <ecNumber evidence="2">6.3.4.3</ecNumber>
    </recommendedName>
</protein>
<accession>A0A0B8QGS8</accession>
<dbReference type="EMBL" id="BBSC01000005">
    <property type="protein sequence ID" value="GAM76287.1"/>
    <property type="molecule type" value="Genomic_DNA"/>
</dbReference>
<dbReference type="EC" id="6.3.4.3" evidence="2"/>
<dbReference type="GO" id="GO:0005524">
    <property type="term" value="F:ATP binding"/>
    <property type="evidence" value="ECO:0007669"/>
    <property type="project" value="UniProtKB-KW"/>
</dbReference>
<dbReference type="PROSITE" id="PS00722">
    <property type="entry name" value="FTHFS_2"/>
    <property type="match status" value="1"/>
</dbReference>
<keyword evidence="3" id="KW-0554">One-carbon metabolism</keyword>
<dbReference type="InterPro" id="IPR027417">
    <property type="entry name" value="P-loop_NTPase"/>
</dbReference>
<evidence type="ECO:0000256" key="5">
    <source>
        <dbReference type="ARBA" id="ARBA00022741"/>
    </source>
</evidence>
<evidence type="ECO:0000256" key="3">
    <source>
        <dbReference type="ARBA" id="ARBA00022563"/>
    </source>
</evidence>
<evidence type="ECO:0000256" key="4">
    <source>
        <dbReference type="ARBA" id="ARBA00022598"/>
    </source>
</evidence>